<protein>
    <submittedName>
        <fullName evidence="7">Acetyltransferase</fullName>
    </submittedName>
</protein>
<dbReference type="InterPro" id="IPR016181">
    <property type="entry name" value="Acyl_CoA_acyltransferase"/>
</dbReference>
<keyword evidence="1 7" id="KW-0808">Transferase</keyword>
<evidence type="ECO:0000259" key="6">
    <source>
        <dbReference type="PROSITE" id="PS51186"/>
    </source>
</evidence>
<feature type="coiled-coil region" evidence="5">
    <location>
        <begin position="65"/>
        <end position="92"/>
    </location>
</feature>
<keyword evidence="2" id="KW-0012">Acyltransferase</keyword>
<dbReference type="PANTHER" id="PTHR43072">
    <property type="entry name" value="N-ACETYLTRANSFERASE"/>
    <property type="match status" value="1"/>
</dbReference>
<evidence type="ECO:0000313" key="8">
    <source>
        <dbReference type="Proteomes" id="UP000003678"/>
    </source>
</evidence>
<proteinExistence type="predicted"/>
<evidence type="ECO:0000313" key="7">
    <source>
        <dbReference type="EMBL" id="EEH13115.1"/>
    </source>
</evidence>
<dbReference type="FunFam" id="3.40.630.30:FF:000026">
    <property type="entry name" value="Phosphinothricin acetyltransferase"/>
    <property type="match status" value="1"/>
</dbReference>
<dbReference type="CDD" id="cd04301">
    <property type="entry name" value="NAT_SF"/>
    <property type="match status" value="1"/>
</dbReference>
<dbReference type="Gene3D" id="3.40.630.30">
    <property type="match status" value="1"/>
</dbReference>
<name>C0G851_9HYPH</name>
<dbReference type="GO" id="GO:0016747">
    <property type="term" value="F:acyltransferase activity, transferring groups other than amino-acyl groups"/>
    <property type="evidence" value="ECO:0007669"/>
    <property type="project" value="InterPro"/>
</dbReference>
<comment type="caution">
    <text evidence="7">The sequence shown here is derived from an EMBL/GenBank/DDBJ whole genome shotgun (WGS) entry which is preliminary data.</text>
</comment>
<evidence type="ECO:0000256" key="4">
    <source>
        <dbReference type="ARBA" id="ARBA00051334"/>
    </source>
</evidence>
<sequence length="208" mass="23279">MRERIHLPNGCNLLTAGEIPPFSFTSWINRTIPLKPIATDKAPEMTLLIRHATEADLPALLAIYNDAVENTLAIWNETLVDLENRRQWLENRNRDGFPVLVAEREGQVVGYASYGPFRPFEGFRHSSELSVYVASNARGGGIGRTLLAELIEEARERKVHVLIAGIEAGNAASIALHRSQGFEECGTLKQVGQKFGRWLDLLFMQKIL</sequence>
<gene>
    <name evidence="7" type="ORF">BCETI_6000012</name>
</gene>
<organism evidence="7 8">
    <name type="scientific">Brucella ceti str. Cudo</name>
    <dbReference type="NCBI Taxonomy" id="595497"/>
    <lineage>
        <taxon>Bacteria</taxon>
        <taxon>Pseudomonadati</taxon>
        <taxon>Pseudomonadota</taxon>
        <taxon>Alphaproteobacteria</taxon>
        <taxon>Hyphomicrobiales</taxon>
        <taxon>Brucellaceae</taxon>
        <taxon>Brucella/Ochrobactrum group</taxon>
        <taxon>Brucella</taxon>
    </lineage>
</organism>
<dbReference type="Proteomes" id="UP000003678">
    <property type="component" value="Unassembled WGS sequence"/>
</dbReference>
<dbReference type="EMBL" id="ACJD01000006">
    <property type="protein sequence ID" value="EEH13115.1"/>
    <property type="molecule type" value="Genomic_DNA"/>
</dbReference>
<dbReference type="InterPro" id="IPR000182">
    <property type="entry name" value="GNAT_dom"/>
</dbReference>
<comment type="catalytic activity">
    <reaction evidence="4">
        <text>L-methionine sulfone + acetyl-CoA = N-acetyl-L-methionine sulfone + CoA + H(+)</text>
        <dbReference type="Rhea" id="RHEA:47656"/>
        <dbReference type="ChEBI" id="CHEBI:15378"/>
        <dbReference type="ChEBI" id="CHEBI:57287"/>
        <dbReference type="ChEBI" id="CHEBI:57288"/>
        <dbReference type="ChEBI" id="CHEBI:87824"/>
        <dbReference type="ChEBI" id="CHEBI:87825"/>
    </reaction>
</comment>
<evidence type="ECO:0000256" key="3">
    <source>
        <dbReference type="ARBA" id="ARBA00050603"/>
    </source>
</evidence>
<comment type="catalytic activity">
    <reaction evidence="3">
        <text>L-methionine sulfoximine + acetyl-CoA = N-acetyl-L-methionine sulfoximine + CoA + H(+)</text>
        <dbReference type="Rhea" id="RHEA:47660"/>
        <dbReference type="ChEBI" id="CHEBI:15378"/>
        <dbReference type="ChEBI" id="CHEBI:57287"/>
        <dbReference type="ChEBI" id="CHEBI:57288"/>
        <dbReference type="ChEBI" id="CHEBI:87826"/>
        <dbReference type="ChEBI" id="CHEBI:87827"/>
    </reaction>
</comment>
<reference evidence="7 8" key="1">
    <citation type="submission" date="2009-03" db="EMBL/GenBank/DDBJ databases">
        <authorList>
            <person name="Setubal J.C."/>
            <person name="Boyle S."/>
            <person name="Crasta O.R."/>
            <person name="Gillespie J.J."/>
            <person name="Kenyon R.W."/>
            <person name="Lu J."/>
            <person name="Mane S."/>
            <person name="Nagrani S."/>
            <person name="Shallom J.M."/>
            <person name="Shallom S."/>
            <person name="Shukla M."/>
            <person name="Snyder E.E."/>
            <person name="Sobral B.W."/>
            <person name="Wattam A.R."/>
            <person name="Will R."/>
            <person name="Williams K."/>
            <person name="Yoo H."/>
            <person name="Bruce D.H."/>
            <person name="Detter C."/>
            <person name="Munk C."/>
            <person name="Brettin T.S."/>
            <person name="Ficht T."/>
        </authorList>
    </citation>
    <scope>NUCLEOTIDE SEQUENCE [LARGE SCALE GENOMIC DNA]</scope>
    <source>
        <strain evidence="7 8">Cudo</strain>
    </source>
</reference>
<dbReference type="SUPFAM" id="SSF55729">
    <property type="entry name" value="Acyl-CoA N-acyltransferases (Nat)"/>
    <property type="match status" value="1"/>
</dbReference>
<evidence type="ECO:0000256" key="5">
    <source>
        <dbReference type="SAM" id="Coils"/>
    </source>
</evidence>
<accession>C0G851</accession>
<keyword evidence="5" id="KW-0175">Coiled coil</keyword>
<dbReference type="AlphaFoldDB" id="C0G851"/>
<evidence type="ECO:0000256" key="2">
    <source>
        <dbReference type="ARBA" id="ARBA00023315"/>
    </source>
</evidence>
<feature type="domain" description="N-acetyltransferase" evidence="6">
    <location>
        <begin position="47"/>
        <end position="208"/>
    </location>
</feature>
<dbReference type="Pfam" id="PF13420">
    <property type="entry name" value="Acetyltransf_4"/>
    <property type="match status" value="1"/>
</dbReference>
<dbReference type="PANTHER" id="PTHR43072:SF23">
    <property type="entry name" value="UPF0039 PROTEIN C11D3.02C"/>
    <property type="match status" value="1"/>
</dbReference>
<evidence type="ECO:0000256" key="1">
    <source>
        <dbReference type="ARBA" id="ARBA00022679"/>
    </source>
</evidence>
<dbReference type="PROSITE" id="PS51186">
    <property type="entry name" value="GNAT"/>
    <property type="match status" value="1"/>
</dbReference>